<proteinExistence type="predicted"/>
<dbReference type="AlphaFoldDB" id="A0AAV7F339"/>
<keyword evidence="3" id="KW-1185">Reference proteome</keyword>
<accession>A0AAV7F339</accession>
<sequence>MSKFVRSIYGKHTGPSACRLLVAGLPTVCPPILEPINQQPIGPVFSLRHQPCHWHHHHCHYQLTNCRCQYQISKPPICHQDRPSPGLAQPKEQEKESLLNPLPEDRCKREEEVTKSSLPGVQQTEQDPYSKHQHTNSPTLAPNSQKNFTQGEIEKGRKVQSREGTN</sequence>
<organism evidence="2 3">
    <name type="scientific">Aristolochia fimbriata</name>
    <name type="common">White veined hardy Dutchman's pipe vine</name>
    <dbReference type="NCBI Taxonomy" id="158543"/>
    <lineage>
        <taxon>Eukaryota</taxon>
        <taxon>Viridiplantae</taxon>
        <taxon>Streptophyta</taxon>
        <taxon>Embryophyta</taxon>
        <taxon>Tracheophyta</taxon>
        <taxon>Spermatophyta</taxon>
        <taxon>Magnoliopsida</taxon>
        <taxon>Magnoliidae</taxon>
        <taxon>Piperales</taxon>
        <taxon>Aristolochiaceae</taxon>
        <taxon>Aristolochia</taxon>
    </lineage>
</organism>
<feature type="region of interest" description="Disordered" evidence="1">
    <location>
        <begin position="79"/>
        <end position="166"/>
    </location>
</feature>
<reference evidence="2 3" key="1">
    <citation type="submission" date="2021-07" db="EMBL/GenBank/DDBJ databases">
        <title>The Aristolochia fimbriata genome: insights into angiosperm evolution, floral development and chemical biosynthesis.</title>
        <authorList>
            <person name="Jiao Y."/>
        </authorList>
    </citation>
    <scope>NUCLEOTIDE SEQUENCE [LARGE SCALE GENOMIC DNA]</scope>
    <source>
        <strain evidence="2">IBCAS-2021</strain>
        <tissue evidence="2">Leaf</tissue>
    </source>
</reference>
<dbReference type="EMBL" id="JAINDJ010000003">
    <property type="protein sequence ID" value="KAG9455483.1"/>
    <property type="molecule type" value="Genomic_DNA"/>
</dbReference>
<feature type="compositionally biased region" description="Polar residues" evidence="1">
    <location>
        <begin position="115"/>
        <end position="127"/>
    </location>
</feature>
<evidence type="ECO:0000256" key="1">
    <source>
        <dbReference type="SAM" id="MobiDB-lite"/>
    </source>
</evidence>
<gene>
    <name evidence="2" type="ORF">H6P81_008387</name>
</gene>
<feature type="compositionally biased region" description="Polar residues" evidence="1">
    <location>
        <begin position="135"/>
        <end position="150"/>
    </location>
</feature>
<feature type="compositionally biased region" description="Basic and acidic residues" evidence="1">
    <location>
        <begin position="152"/>
        <end position="166"/>
    </location>
</feature>
<protein>
    <submittedName>
        <fullName evidence="2">Uncharacterized protein</fullName>
    </submittedName>
</protein>
<name>A0AAV7F339_ARIFI</name>
<feature type="compositionally biased region" description="Basic and acidic residues" evidence="1">
    <location>
        <begin position="91"/>
        <end position="114"/>
    </location>
</feature>
<comment type="caution">
    <text evidence="2">The sequence shown here is derived from an EMBL/GenBank/DDBJ whole genome shotgun (WGS) entry which is preliminary data.</text>
</comment>
<evidence type="ECO:0000313" key="3">
    <source>
        <dbReference type="Proteomes" id="UP000825729"/>
    </source>
</evidence>
<evidence type="ECO:0000313" key="2">
    <source>
        <dbReference type="EMBL" id="KAG9455483.1"/>
    </source>
</evidence>
<dbReference type="Proteomes" id="UP000825729">
    <property type="component" value="Unassembled WGS sequence"/>
</dbReference>